<feature type="transmembrane region" description="Helical" evidence="8">
    <location>
        <begin position="141"/>
        <end position="161"/>
    </location>
</feature>
<evidence type="ECO:0000256" key="8">
    <source>
        <dbReference type="SAM" id="Phobius"/>
    </source>
</evidence>
<evidence type="ECO:0000256" key="4">
    <source>
        <dbReference type="ARBA" id="ARBA00022519"/>
    </source>
</evidence>
<protein>
    <submittedName>
        <fullName evidence="10">MFS transporter</fullName>
    </submittedName>
</protein>
<dbReference type="RefSeq" id="WP_249302832.1">
    <property type="nucleotide sequence ID" value="NZ_JACRSW010000009.1"/>
</dbReference>
<dbReference type="Gene3D" id="1.20.1250.20">
    <property type="entry name" value="MFS general substrate transporter like domains"/>
    <property type="match status" value="2"/>
</dbReference>
<accession>A0ABR7MS05</accession>
<dbReference type="PANTHER" id="PTHR23522">
    <property type="entry name" value="BLL5896 PROTEIN"/>
    <property type="match status" value="1"/>
</dbReference>
<dbReference type="Proteomes" id="UP000637513">
    <property type="component" value="Unassembled WGS sequence"/>
</dbReference>
<name>A0ABR7MS05_9FIRM</name>
<keyword evidence="3" id="KW-1003">Cell membrane</keyword>
<keyword evidence="7 8" id="KW-0472">Membrane</keyword>
<reference evidence="10 11" key="1">
    <citation type="submission" date="2020-08" db="EMBL/GenBank/DDBJ databases">
        <title>Genome public.</title>
        <authorList>
            <person name="Liu C."/>
            <person name="Sun Q."/>
        </authorList>
    </citation>
    <scope>NUCLEOTIDE SEQUENCE [LARGE SCALE GENOMIC DNA]</scope>
    <source>
        <strain evidence="10 11">BX3</strain>
    </source>
</reference>
<feature type="transmembrane region" description="Helical" evidence="8">
    <location>
        <begin position="352"/>
        <end position="375"/>
    </location>
</feature>
<keyword evidence="11" id="KW-1185">Reference proteome</keyword>
<proteinExistence type="predicted"/>
<dbReference type="EMBL" id="JACRSW010000009">
    <property type="protein sequence ID" value="MBC8556587.1"/>
    <property type="molecule type" value="Genomic_DNA"/>
</dbReference>
<keyword evidence="6 8" id="KW-1133">Transmembrane helix</keyword>
<feature type="transmembrane region" description="Helical" evidence="8">
    <location>
        <begin position="259"/>
        <end position="281"/>
    </location>
</feature>
<dbReference type="InterPro" id="IPR024989">
    <property type="entry name" value="MFS_assoc_dom"/>
</dbReference>
<comment type="subcellular location">
    <subcellularLocation>
        <location evidence="1">Cell inner membrane</location>
        <topology evidence="1">Multi-pass membrane protein</topology>
    </subcellularLocation>
</comment>
<evidence type="ECO:0000259" key="9">
    <source>
        <dbReference type="Pfam" id="PF12832"/>
    </source>
</evidence>
<comment type="caution">
    <text evidence="10">The sequence shown here is derived from an EMBL/GenBank/DDBJ whole genome shotgun (WGS) entry which is preliminary data.</text>
</comment>
<evidence type="ECO:0000256" key="6">
    <source>
        <dbReference type="ARBA" id="ARBA00022989"/>
    </source>
</evidence>
<feature type="transmembrane region" description="Helical" evidence="8">
    <location>
        <begin position="225"/>
        <end position="247"/>
    </location>
</feature>
<dbReference type="InterPro" id="IPR036259">
    <property type="entry name" value="MFS_trans_sf"/>
</dbReference>
<evidence type="ECO:0000256" key="1">
    <source>
        <dbReference type="ARBA" id="ARBA00004429"/>
    </source>
</evidence>
<keyword evidence="2" id="KW-0813">Transport</keyword>
<evidence type="ECO:0000256" key="5">
    <source>
        <dbReference type="ARBA" id="ARBA00022692"/>
    </source>
</evidence>
<feature type="domain" description="Major facilitator superfamily associated" evidence="9">
    <location>
        <begin position="13"/>
        <end position="375"/>
    </location>
</feature>
<feature type="transmembrane region" description="Helical" evidence="8">
    <location>
        <begin position="12"/>
        <end position="33"/>
    </location>
</feature>
<dbReference type="SUPFAM" id="SSF103473">
    <property type="entry name" value="MFS general substrate transporter"/>
    <property type="match status" value="1"/>
</dbReference>
<feature type="transmembrane region" description="Helical" evidence="8">
    <location>
        <begin position="381"/>
        <end position="399"/>
    </location>
</feature>
<feature type="transmembrane region" description="Helical" evidence="8">
    <location>
        <begin position="293"/>
        <end position="316"/>
    </location>
</feature>
<dbReference type="PANTHER" id="PTHR23522:SF10">
    <property type="entry name" value="3-PHENYLPROPIONIC ACID TRANSPORTER-RELATED"/>
    <property type="match status" value="1"/>
</dbReference>
<keyword evidence="4" id="KW-0997">Cell inner membrane</keyword>
<feature type="transmembrane region" description="Helical" evidence="8">
    <location>
        <begin position="322"/>
        <end position="340"/>
    </location>
</feature>
<gene>
    <name evidence="10" type="ORF">H8700_02530</name>
</gene>
<feature type="transmembrane region" description="Helical" evidence="8">
    <location>
        <begin position="77"/>
        <end position="95"/>
    </location>
</feature>
<dbReference type="Pfam" id="PF12832">
    <property type="entry name" value="MFS_1_like"/>
    <property type="match status" value="1"/>
</dbReference>
<evidence type="ECO:0000256" key="3">
    <source>
        <dbReference type="ARBA" id="ARBA00022475"/>
    </source>
</evidence>
<evidence type="ECO:0000313" key="10">
    <source>
        <dbReference type="EMBL" id="MBC8556587.1"/>
    </source>
</evidence>
<feature type="transmembrane region" description="Helical" evidence="8">
    <location>
        <begin position="48"/>
        <end position="65"/>
    </location>
</feature>
<sequence length="422" mass="46282">MQVERMLTVKYAALQGAYWFLAAVGLAFVTPLLEGKGYSGLEIGCLNAVKYLSVIVFQVWLAAFSDKHAKTIPLQRIMLLLGGLGIFAAGLLWWIGRNFWVAVVIFILYGMAVNCLSAIVDSLSVQYMNHGRCMNYTVSRAVGSASWAVACVLLGVFSDYFGVNQILLVQIAATVFFMVIVLLMDPVDFSCDTKTDGNAQNANRSNRENDTVHSSLYILRNFPKYVLFLLGCMFVFMGYNLNATYMIDIIHHAGGNHTAFGIGEFVLAASEVPFALVFVYVRRKISVDKMMVVCALFCTLRAAATTFAPGVALIILSQGFEILGLSIFYAASVYFVMENLPDSDVIKGVSFINVASVGVGQMIGSVLCGIIKSTFGLWNLLYISIAVSFVGVLIMIGMVKAPIHRKQNEICMNDSYTVLQEK</sequence>
<organism evidence="10 11">
    <name type="scientific">Jutongia hominis</name>
    <dbReference type="NCBI Taxonomy" id="2763664"/>
    <lineage>
        <taxon>Bacteria</taxon>
        <taxon>Bacillati</taxon>
        <taxon>Bacillota</taxon>
        <taxon>Clostridia</taxon>
        <taxon>Lachnospirales</taxon>
        <taxon>Lachnospiraceae</taxon>
        <taxon>Jutongia</taxon>
    </lineage>
</organism>
<feature type="transmembrane region" description="Helical" evidence="8">
    <location>
        <begin position="167"/>
        <end position="184"/>
    </location>
</feature>
<feature type="transmembrane region" description="Helical" evidence="8">
    <location>
        <begin position="101"/>
        <end position="120"/>
    </location>
</feature>
<evidence type="ECO:0000256" key="7">
    <source>
        <dbReference type="ARBA" id="ARBA00023136"/>
    </source>
</evidence>
<evidence type="ECO:0000313" key="11">
    <source>
        <dbReference type="Proteomes" id="UP000637513"/>
    </source>
</evidence>
<keyword evidence="5 8" id="KW-0812">Transmembrane</keyword>
<evidence type="ECO:0000256" key="2">
    <source>
        <dbReference type="ARBA" id="ARBA00022448"/>
    </source>
</evidence>